<comment type="caution">
    <text evidence="2">The sequence shown here is derived from an EMBL/GenBank/DDBJ whole genome shotgun (WGS) entry which is preliminary data.</text>
</comment>
<dbReference type="InterPro" id="IPR036504">
    <property type="entry name" value="CGI121/TPRKB_sf"/>
</dbReference>
<evidence type="ECO:0000256" key="1">
    <source>
        <dbReference type="ARBA" id="ARBA00005546"/>
    </source>
</evidence>
<keyword evidence="3" id="KW-1185">Reference proteome</keyword>
<dbReference type="SUPFAM" id="SSF143870">
    <property type="entry name" value="PF0523-like"/>
    <property type="match status" value="1"/>
</dbReference>
<gene>
    <name evidence="2" type="ORF">MBBTH_11180</name>
</gene>
<dbReference type="Gene3D" id="3.30.2380.10">
    <property type="entry name" value="CGI121/TPRKB"/>
    <property type="match status" value="1"/>
</dbReference>
<dbReference type="GO" id="GO:0016301">
    <property type="term" value="F:kinase activity"/>
    <property type="evidence" value="ECO:0007669"/>
    <property type="project" value="UniProtKB-KW"/>
</dbReference>
<name>A0A315XLN9_9EURY</name>
<accession>A0A315XLN9</accession>
<comment type="similarity">
    <text evidence="1">Belongs to the CGI121/TPRKB family.</text>
</comment>
<protein>
    <submittedName>
        <fullName evidence="2">Kinase binding protein</fullName>
    </submittedName>
</protein>
<dbReference type="Proteomes" id="UP000251717">
    <property type="component" value="Unassembled WGS sequence"/>
</dbReference>
<dbReference type="AlphaFoldDB" id="A0A315XLN9"/>
<dbReference type="InterPro" id="IPR013926">
    <property type="entry name" value="CGI121/TPRKB"/>
</dbReference>
<evidence type="ECO:0000313" key="2">
    <source>
        <dbReference type="EMBL" id="PWB87165.1"/>
    </source>
</evidence>
<evidence type="ECO:0000313" key="3">
    <source>
        <dbReference type="Proteomes" id="UP000251717"/>
    </source>
</evidence>
<dbReference type="OrthoDB" id="69587at2157"/>
<proteinExistence type="inferred from homology"/>
<sequence length="163" mass="18189">MNLDNIQILGFTACIDSVGSTLDRVNSIKRDDEIIQLLNADSIASSNHIIHGVNQAFLAFERGENLAKDISVEIVLRCSAQRQISKAFDLLGLKEGQMNLCAVLIDCDDYSVELSDIFTRDDSVLEADSSRLMEIYNIGDVEIENMSIEEVIIDRITKLTVDY</sequence>
<dbReference type="RefSeq" id="WP_116592071.1">
    <property type="nucleotide sequence ID" value="NZ_MZGS01000022.1"/>
</dbReference>
<keyword evidence="2" id="KW-0808">Transferase</keyword>
<dbReference type="Pfam" id="PF08617">
    <property type="entry name" value="CGI-121"/>
    <property type="match status" value="1"/>
</dbReference>
<dbReference type="EMBL" id="MZGS01000022">
    <property type="protein sequence ID" value="PWB87165.1"/>
    <property type="molecule type" value="Genomic_DNA"/>
</dbReference>
<dbReference type="NCBIfam" id="NF011465">
    <property type="entry name" value="PRK14886.1-1"/>
    <property type="match status" value="1"/>
</dbReference>
<organism evidence="2 3">
    <name type="scientific">Methanobrevibacter thaueri</name>
    <dbReference type="NCBI Taxonomy" id="190975"/>
    <lineage>
        <taxon>Archaea</taxon>
        <taxon>Methanobacteriati</taxon>
        <taxon>Methanobacteriota</taxon>
        <taxon>Methanomada group</taxon>
        <taxon>Methanobacteria</taxon>
        <taxon>Methanobacteriales</taxon>
        <taxon>Methanobacteriaceae</taxon>
        <taxon>Methanobrevibacter</taxon>
    </lineage>
</organism>
<reference evidence="2 3" key="1">
    <citation type="submission" date="2017-03" db="EMBL/GenBank/DDBJ databases">
        <title>Genome sequence of Methanobrevibacter thaueri.</title>
        <authorList>
            <person name="Poehlein A."/>
            <person name="Seedorf H."/>
            <person name="Daniel R."/>
        </authorList>
    </citation>
    <scope>NUCLEOTIDE SEQUENCE [LARGE SCALE GENOMIC DNA]</scope>
    <source>
        <strain evidence="2 3">DSM 11995</strain>
    </source>
</reference>
<keyword evidence="2" id="KW-0418">Kinase</keyword>